<feature type="chain" id="PRO_5028964475" description="Mid2 domain-containing protein" evidence="3">
    <location>
        <begin position="31"/>
        <end position="286"/>
    </location>
</feature>
<evidence type="ECO:0000313" key="5">
    <source>
        <dbReference type="Proteomes" id="UP000475325"/>
    </source>
</evidence>
<keyword evidence="2" id="KW-0472">Membrane</keyword>
<keyword evidence="3" id="KW-0732">Signal</keyword>
<feature type="region of interest" description="Disordered" evidence="1">
    <location>
        <begin position="264"/>
        <end position="286"/>
    </location>
</feature>
<feature type="region of interest" description="Disordered" evidence="1">
    <location>
        <begin position="198"/>
        <end position="227"/>
    </location>
</feature>
<protein>
    <recommendedName>
        <fullName evidence="6">Mid2 domain-containing protein</fullName>
    </recommendedName>
</protein>
<evidence type="ECO:0000256" key="1">
    <source>
        <dbReference type="SAM" id="MobiDB-lite"/>
    </source>
</evidence>
<dbReference type="Proteomes" id="UP000475325">
    <property type="component" value="Unassembled WGS sequence"/>
</dbReference>
<comment type="caution">
    <text evidence="4">The sequence shown here is derived from an EMBL/GenBank/DDBJ whole genome shotgun (WGS) entry which is preliminary data.</text>
</comment>
<organism evidence="4 5">
    <name type="scientific">Orbilia oligospora</name>
    <name type="common">Nematode-trapping fungus</name>
    <name type="synonym">Arthrobotrys oligospora</name>
    <dbReference type="NCBI Taxonomy" id="2813651"/>
    <lineage>
        <taxon>Eukaryota</taxon>
        <taxon>Fungi</taxon>
        <taxon>Dikarya</taxon>
        <taxon>Ascomycota</taxon>
        <taxon>Pezizomycotina</taxon>
        <taxon>Orbiliomycetes</taxon>
        <taxon>Orbiliales</taxon>
        <taxon>Orbiliaceae</taxon>
        <taxon>Orbilia</taxon>
    </lineage>
</organism>
<dbReference type="AlphaFoldDB" id="A0A7C8J7L8"/>
<evidence type="ECO:0000313" key="4">
    <source>
        <dbReference type="EMBL" id="KAF3094672.1"/>
    </source>
</evidence>
<keyword evidence="2" id="KW-1133">Transmembrane helix</keyword>
<feature type="compositionally biased region" description="Polar residues" evidence="1">
    <location>
        <begin position="210"/>
        <end position="221"/>
    </location>
</feature>
<reference evidence="4 5" key="1">
    <citation type="submission" date="2019-06" db="EMBL/GenBank/DDBJ databases">
        <authorList>
            <person name="Palmer J.M."/>
        </authorList>
    </citation>
    <scope>NUCLEOTIDE SEQUENCE [LARGE SCALE GENOMIC DNA]</scope>
    <source>
        <strain evidence="4 5">TWF102</strain>
    </source>
</reference>
<name>A0A7C8J7L8_ORBOL</name>
<feature type="transmembrane region" description="Helical" evidence="2">
    <location>
        <begin position="236"/>
        <end position="257"/>
    </location>
</feature>
<gene>
    <name evidence="4" type="ORF">TWF102_007465</name>
</gene>
<sequence length="286" mass="29652">MAITIIRSLSIYSALTFFLSLSATWKPTHAQLSENATDDRLTVALGTTSRTLSALGTLTRAPLPTECFSLGGGGNAAAVGTQFQGCDAERQKSCCPDGYSTDGFYYATECPMGYTPRPTDLDTAVGAFSVDRTKDSVALCCPTPNPSSGWRESGFYMSDGLICNWDSIESGIPTTVYNRALASAIVIVMTDTLLPLSTSSAGTSTRGTDRNNSPAETSGSAVDQGGTSSGGMSNGAIIGIAVGVGFPVLAIIGFLIYKFGRGGGTKKEEGDGNQRVEEGGVGGMMY</sequence>
<keyword evidence="2" id="KW-0812">Transmembrane</keyword>
<evidence type="ECO:0000256" key="2">
    <source>
        <dbReference type="SAM" id="Phobius"/>
    </source>
</evidence>
<proteinExistence type="predicted"/>
<evidence type="ECO:0008006" key="6">
    <source>
        <dbReference type="Google" id="ProtNLM"/>
    </source>
</evidence>
<feature type="compositionally biased region" description="Basic and acidic residues" evidence="1">
    <location>
        <begin position="265"/>
        <end position="278"/>
    </location>
</feature>
<dbReference type="EMBL" id="WIQW01000043">
    <property type="protein sequence ID" value="KAF3094672.1"/>
    <property type="molecule type" value="Genomic_DNA"/>
</dbReference>
<evidence type="ECO:0000256" key="3">
    <source>
        <dbReference type="SAM" id="SignalP"/>
    </source>
</evidence>
<accession>A0A7C8J7L8</accession>
<feature type="signal peptide" evidence="3">
    <location>
        <begin position="1"/>
        <end position="30"/>
    </location>
</feature>